<evidence type="ECO:0000313" key="1">
    <source>
        <dbReference type="EMBL" id="GFO11396.1"/>
    </source>
</evidence>
<gene>
    <name evidence="1" type="ORF">PoB_003790100</name>
</gene>
<accession>A0AAV4AJM8</accession>
<dbReference type="Proteomes" id="UP000735302">
    <property type="component" value="Unassembled WGS sequence"/>
</dbReference>
<keyword evidence="2" id="KW-1185">Reference proteome</keyword>
<dbReference type="AlphaFoldDB" id="A0AAV4AJM8"/>
<sequence>MAGFAPASEGPLQISGRIHKPLCYRGPPFILLYNEEGDRTHYDLDKIDYKSVEKVTKKPNPFNSFICICHHRFFFWRVVAPGLPGFESRYWPDGGPESLKSQSCGLALYIKPKQCRLDVGRKKVRESANKPGTFWFLYIASPQQGDLRLSGPPLGHSAGGGARTRTRRVSADPGRIRYPLCHRRCEPARTFFFTGSRLSAPMAPLASCGPKA</sequence>
<dbReference type="EMBL" id="BLXT01004298">
    <property type="protein sequence ID" value="GFO11396.1"/>
    <property type="molecule type" value="Genomic_DNA"/>
</dbReference>
<organism evidence="1 2">
    <name type="scientific">Plakobranchus ocellatus</name>
    <dbReference type="NCBI Taxonomy" id="259542"/>
    <lineage>
        <taxon>Eukaryota</taxon>
        <taxon>Metazoa</taxon>
        <taxon>Spiralia</taxon>
        <taxon>Lophotrochozoa</taxon>
        <taxon>Mollusca</taxon>
        <taxon>Gastropoda</taxon>
        <taxon>Heterobranchia</taxon>
        <taxon>Euthyneura</taxon>
        <taxon>Panpulmonata</taxon>
        <taxon>Sacoglossa</taxon>
        <taxon>Placobranchoidea</taxon>
        <taxon>Plakobranchidae</taxon>
        <taxon>Plakobranchus</taxon>
    </lineage>
</organism>
<comment type="caution">
    <text evidence="1">The sequence shown here is derived from an EMBL/GenBank/DDBJ whole genome shotgun (WGS) entry which is preliminary data.</text>
</comment>
<protein>
    <submittedName>
        <fullName evidence="1">Uncharacterized protein</fullName>
    </submittedName>
</protein>
<name>A0AAV4AJM8_9GAST</name>
<proteinExistence type="predicted"/>
<evidence type="ECO:0000313" key="2">
    <source>
        <dbReference type="Proteomes" id="UP000735302"/>
    </source>
</evidence>
<reference evidence="1 2" key="1">
    <citation type="journal article" date="2021" name="Elife">
        <title>Chloroplast acquisition without the gene transfer in kleptoplastic sea slugs, Plakobranchus ocellatus.</title>
        <authorList>
            <person name="Maeda T."/>
            <person name="Takahashi S."/>
            <person name="Yoshida T."/>
            <person name="Shimamura S."/>
            <person name="Takaki Y."/>
            <person name="Nagai Y."/>
            <person name="Toyoda A."/>
            <person name="Suzuki Y."/>
            <person name="Arimoto A."/>
            <person name="Ishii H."/>
            <person name="Satoh N."/>
            <person name="Nishiyama T."/>
            <person name="Hasebe M."/>
            <person name="Maruyama T."/>
            <person name="Minagawa J."/>
            <person name="Obokata J."/>
            <person name="Shigenobu S."/>
        </authorList>
    </citation>
    <scope>NUCLEOTIDE SEQUENCE [LARGE SCALE GENOMIC DNA]</scope>
</reference>